<evidence type="ECO:0000313" key="3">
    <source>
        <dbReference type="EMBL" id="CAL8084640.1"/>
    </source>
</evidence>
<keyword evidence="4" id="KW-1185">Reference proteome</keyword>
<feature type="transmembrane region" description="Helical" evidence="2">
    <location>
        <begin position="89"/>
        <end position="113"/>
    </location>
</feature>
<feature type="transmembrane region" description="Helical" evidence="2">
    <location>
        <begin position="329"/>
        <end position="348"/>
    </location>
</feature>
<feature type="compositionally biased region" description="Polar residues" evidence="1">
    <location>
        <begin position="13"/>
        <end position="26"/>
    </location>
</feature>
<evidence type="ECO:0000256" key="1">
    <source>
        <dbReference type="SAM" id="MobiDB-lite"/>
    </source>
</evidence>
<feature type="compositionally biased region" description="Basic residues" evidence="1">
    <location>
        <begin position="27"/>
        <end position="36"/>
    </location>
</feature>
<accession>A0ABP1Q2P7</accession>
<feature type="transmembrane region" description="Helical" evidence="2">
    <location>
        <begin position="161"/>
        <end position="178"/>
    </location>
</feature>
<protein>
    <submittedName>
        <fullName evidence="3">Uncharacterized protein</fullName>
    </submittedName>
</protein>
<comment type="caution">
    <text evidence="3">The sequence shown here is derived from an EMBL/GenBank/DDBJ whole genome shotgun (WGS) entry which is preliminary data.</text>
</comment>
<evidence type="ECO:0000313" key="4">
    <source>
        <dbReference type="Proteomes" id="UP001642540"/>
    </source>
</evidence>
<keyword evidence="2" id="KW-0812">Transmembrane</keyword>
<reference evidence="3 4" key="1">
    <citation type="submission" date="2024-08" db="EMBL/GenBank/DDBJ databases">
        <authorList>
            <person name="Cucini C."/>
            <person name="Frati F."/>
        </authorList>
    </citation>
    <scope>NUCLEOTIDE SEQUENCE [LARGE SCALE GENOMIC DNA]</scope>
</reference>
<dbReference type="PANTHER" id="PTHR39074">
    <property type="entry name" value="AGAP007547-PA"/>
    <property type="match status" value="1"/>
</dbReference>
<dbReference type="EMBL" id="CAXLJM020000018">
    <property type="protein sequence ID" value="CAL8084640.1"/>
    <property type="molecule type" value="Genomic_DNA"/>
</dbReference>
<feature type="transmembrane region" description="Helical" evidence="2">
    <location>
        <begin position="190"/>
        <end position="209"/>
    </location>
</feature>
<evidence type="ECO:0000256" key="2">
    <source>
        <dbReference type="SAM" id="Phobius"/>
    </source>
</evidence>
<feature type="transmembrane region" description="Helical" evidence="2">
    <location>
        <begin position="224"/>
        <end position="245"/>
    </location>
</feature>
<name>A0ABP1Q2P7_9HEXA</name>
<keyword evidence="2" id="KW-1133">Transmembrane helix</keyword>
<dbReference type="PANTHER" id="PTHR39074:SF1">
    <property type="entry name" value="AGAP007547-PA"/>
    <property type="match status" value="1"/>
</dbReference>
<feature type="compositionally biased region" description="Polar residues" evidence="1">
    <location>
        <begin position="39"/>
        <end position="56"/>
    </location>
</feature>
<gene>
    <name evidence="3" type="ORF">ODALV1_LOCUS5861</name>
</gene>
<dbReference type="Proteomes" id="UP001642540">
    <property type="component" value="Unassembled WGS sequence"/>
</dbReference>
<feature type="transmembrane region" description="Helical" evidence="2">
    <location>
        <begin position="257"/>
        <end position="277"/>
    </location>
</feature>
<proteinExistence type="predicted"/>
<feature type="region of interest" description="Disordered" evidence="1">
    <location>
        <begin position="1"/>
        <end position="75"/>
    </location>
</feature>
<keyword evidence="2" id="KW-0472">Membrane</keyword>
<organism evidence="3 4">
    <name type="scientific">Orchesella dallaii</name>
    <dbReference type="NCBI Taxonomy" id="48710"/>
    <lineage>
        <taxon>Eukaryota</taxon>
        <taxon>Metazoa</taxon>
        <taxon>Ecdysozoa</taxon>
        <taxon>Arthropoda</taxon>
        <taxon>Hexapoda</taxon>
        <taxon>Collembola</taxon>
        <taxon>Entomobryomorpha</taxon>
        <taxon>Entomobryoidea</taxon>
        <taxon>Orchesellidae</taxon>
        <taxon>Orchesellinae</taxon>
        <taxon>Orchesella</taxon>
    </lineage>
</organism>
<sequence length="349" mass="40339">MHKIIQIQGGPESRSSGAANGHTAINSHHHHSHKRLASSGPSTRNGGFNGTISAGYNSEPESSNDEDSTDLSQLHHRSRNRNLKKKMEWWKVLATFLAFSIPIIFPTVHMLIFHHLWGNLKTPVDTRHCTCSCWDTIFKGPYETGVAGYKHVYFSSDGNTLKMWIITVIGVLFLYEAFKRLFSLMFNRKLRWTMGILFLSSLHSHYYAWWGHWNYWNDEFYQMWYHQVFFTITELISSVMVLSYLDSRQMVEPIPMLVICSIAVFHTFCSGWDQFVFTVIQGQGQLHQVLRDLTLMTTDIVHAMLSLYEIRVYASRKGVSFISVLLQRTHLTIVFIITCAMYIAVLLFP</sequence>